<comment type="caution">
    <text evidence="1">The sequence shown here is derived from an EMBL/GenBank/DDBJ whole genome shotgun (WGS) entry which is preliminary data.</text>
</comment>
<reference evidence="1 2" key="1">
    <citation type="journal article" date="2015" name="Genome Biol.">
        <title>Comparative genomics of Steinernema reveals deeply conserved gene regulatory networks.</title>
        <authorList>
            <person name="Dillman A.R."/>
            <person name="Macchietto M."/>
            <person name="Porter C.F."/>
            <person name="Rogers A."/>
            <person name="Williams B."/>
            <person name="Antoshechkin I."/>
            <person name="Lee M.M."/>
            <person name="Goodwin Z."/>
            <person name="Lu X."/>
            <person name="Lewis E.E."/>
            <person name="Goodrich-Blair H."/>
            <person name="Stock S.P."/>
            <person name="Adams B.J."/>
            <person name="Sternberg P.W."/>
            <person name="Mortazavi A."/>
        </authorList>
    </citation>
    <scope>NUCLEOTIDE SEQUENCE [LARGE SCALE GENOMIC DNA]</scope>
    <source>
        <strain evidence="1 2">ALL</strain>
    </source>
</reference>
<name>A0A4U5PG22_STECR</name>
<organism evidence="1 2">
    <name type="scientific">Steinernema carpocapsae</name>
    <name type="common">Entomopathogenic nematode</name>
    <dbReference type="NCBI Taxonomy" id="34508"/>
    <lineage>
        <taxon>Eukaryota</taxon>
        <taxon>Metazoa</taxon>
        <taxon>Ecdysozoa</taxon>
        <taxon>Nematoda</taxon>
        <taxon>Chromadorea</taxon>
        <taxon>Rhabditida</taxon>
        <taxon>Tylenchina</taxon>
        <taxon>Panagrolaimomorpha</taxon>
        <taxon>Strongyloidoidea</taxon>
        <taxon>Steinernematidae</taxon>
        <taxon>Steinernema</taxon>
    </lineage>
</organism>
<dbReference type="EMBL" id="AZBU02000002">
    <property type="protein sequence ID" value="TKR95044.1"/>
    <property type="molecule type" value="Genomic_DNA"/>
</dbReference>
<sequence length="72" mass="8134">MDLQFFDVDTIQELPKHFRLVCRTLGAGPNLKLKEGNSGVGRVALDHAFYGSRLKLAIQKVLTELLFVNFDK</sequence>
<keyword evidence="2" id="KW-1185">Reference proteome</keyword>
<accession>A0A4U5PG22</accession>
<dbReference type="Proteomes" id="UP000298663">
    <property type="component" value="Unassembled WGS sequence"/>
</dbReference>
<gene>
    <name evidence="1" type="ORF">L596_009265</name>
</gene>
<evidence type="ECO:0000313" key="2">
    <source>
        <dbReference type="Proteomes" id="UP000298663"/>
    </source>
</evidence>
<reference evidence="1 2" key="2">
    <citation type="journal article" date="2019" name="G3 (Bethesda)">
        <title>Hybrid Assembly of the Genome of the Entomopathogenic Nematode Steinernema carpocapsae Identifies the X-Chromosome.</title>
        <authorList>
            <person name="Serra L."/>
            <person name="Macchietto M."/>
            <person name="Macias-Munoz A."/>
            <person name="McGill C.J."/>
            <person name="Rodriguez I.M."/>
            <person name="Rodriguez B."/>
            <person name="Murad R."/>
            <person name="Mortazavi A."/>
        </authorList>
    </citation>
    <scope>NUCLEOTIDE SEQUENCE [LARGE SCALE GENOMIC DNA]</scope>
    <source>
        <strain evidence="1 2">ALL</strain>
    </source>
</reference>
<proteinExistence type="predicted"/>
<evidence type="ECO:0000313" key="1">
    <source>
        <dbReference type="EMBL" id="TKR95044.1"/>
    </source>
</evidence>
<dbReference type="AlphaFoldDB" id="A0A4U5PG22"/>
<protein>
    <submittedName>
        <fullName evidence="1">Uncharacterized protein</fullName>
    </submittedName>
</protein>